<feature type="transmembrane region" description="Helical" evidence="13">
    <location>
        <begin position="386"/>
        <end position="408"/>
    </location>
</feature>
<evidence type="ECO:0000256" key="8">
    <source>
        <dbReference type="ARBA" id="ARBA00022692"/>
    </source>
</evidence>
<organism evidence="14 15">
    <name type="scientific">Coprococcus hominis</name>
    <name type="common">ex Liu et al. 2022</name>
    <dbReference type="NCBI Taxonomy" id="2763039"/>
    <lineage>
        <taxon>Bacteria</taxon>
        <taxon>Bacillati</taxon>
        <taxon>Bacillota</taxon>
        <taxon>Clostridia</taxon>
        <taxon>Lachnospirales</taxon>
        <taxon>Lachnospiraceae</taxon>
        <taxon>Coprococcus</taxon>
    </lineage>
</organism>
<evidence type="ECO:0000256" key="7">
    <source>
        <dbReference type="ARBA" id="ARBA00022475"/>
    </source>
</evidence>
<dbReference type="PANTHER" id="PTHR43298:SF2">
    <property type="entry name" value="FMN_FAD EXPORTER YEEO-RELATED"/>
    <property type="match status" value="1"/>
</dbReference>
<evidence type="ECO:0000256" key="10">
    <source>
        <dbReference type="ARBA" id="ARBA00023065"/>
    </source>
</evidence>
<comment type="caution">
    <text evidence="14">The sequence shown here is derived from an EMBL/GenBank/DDBJ whole genome shotgun (WGS) entry which is preliminary data.</text>
</comment>
<feature type="transmembrane region" description="Helical" evidence="13">
    <location>
        <begin position="195"/>
        <end position="215"/>
    </location>
</feature>
<name>A0A8I0APE7_9FIRM</name>
<dbReference type="EMBL" id="JACOOX010000003">
    <property type="protein sequence ID" value="MBC5662707.1"/>
    <property type="molecule type" value="Genomic_DNA"/>
</dbReference>
<dbReference type="InterPro" id="IPR002528">
    <property type="entry name" value="MATE_fam"/>
</dbReference>
<evidence type="ECO:0000256" key="12">
    <source>
        <dbReference type="ARBA" id="ARBA00031636"/>
    </source>
</evidence>
<dbReference type="RefSeq" id="WP_186847616.1">
    <property type="nucleotide sequence ID" value="NZ_JACOOX010000003.1"/>
</dbReference>
<reference evidence="14 15" key="1">
    <citation type="submission" date="2020-08" db="EMBL/GenBank/DDBJ databases">
        <title>Genome public.</title>
        <authorList>
            <person name="Liu C."/>
            <person name="Sun Q."/>
        </authorList>
    </citation>
    <scope>NUCLEOTIDE SEQUENCE [LARGE SCALE GENOMIC DNA]</scope>
    <source>
        <strain evidence="14 15">NSJ-10</strain>
    </source>
</reference>
<accession>A0A8I0APE7</accession>
<evidence type="ECO:0000313" key="15">
    <source>
        <dbReference type="Proteomes" id="UP000615234"/>
    </source>
</evidence>
<dbReference type="PIRSF" id="PIRSF006603">
    <property type="entry name" value="DinF"/>
    <property type="match status" value="1"/>
</dbReference>
<evidence type="ECO:0000256" key="13">
    <source>
        <dbReference type="SAM" id="Phobius"/>
    </source>
</evidence>
<feature type="transmembrane region" description="Helical" evidence="13">
    <location>
        <begin position="61"/>
        <end position="83"/>
    </location>
</feature>
<keyword evidence="5" id="KW-0813">Transport</keyword>
<evidence type="ECO:0000313" key="14">
    <source>
        <dbReference type="EMBL" id="MBC5662707.1"/>
    </source>
</evidence>
<dbReference type="InterPro" id="IPR050222">
    <property type="entry name" value="MATE_MdtK"/>
</dbReference>
<evidence type="ECO:0000256" key="9">
    <source>
        <dbReference type="ARBA" id="ARBA00022989"/>
    </source>
</evidence>
<keyword evidence="9 13" id="KW-1133">Transmembrane helix</keyword>
<keyword evidence="8 13" id="KW-0812">Transmembrane</keyword>
<dbReference type="PANTHER" id="PTHR43298">
    <property type="entry name" value="MULTIDRUG RESISTANCE PROTEIN NORM-RELATED"/>
    <property type="match status" value="1"/>
</dbReference>
<proteinExistence type="inferred from homology"/>
<keyword evidence="15" id="KW-1185">Reference proteome</keyword>
<evidence type="ECO:0000256" key="1">
    <source>
        <dbReference type="ARBA" id="ARBA00003408"/>
    </source>
</evidence>
<evidence type="ECO:0000256" key="11">
    <source>
        <dbReference type="ARBA" id="ARBA00023136"/>
    </source>
</evidence>
<dbReference type="GO" id="GO:0005886">
    <property type="term" value="C:plasma membrane"/>
    <property type="evidence" value="ECO:0007669"/>
    <property type="project" value="UniProtKB-SubCell"/>
</dbReference>
<dbReference type="Proteomes" id="UP000615234">
    <property type="component" value="Unassembled WGS sequence"/>
</dbReference>
<comment type="similarity">
    <text evidence="3">Belongs to the multi antimicrobial extrusion (MATE) (TC 2.A.66.1) family.</text>
</comment>
<feature type="transmembrane region" description="Helical" evidence="13">
    <location>
        <begin position="414"/>
        <end position="438"/>
    </location>
</feature>
<evidence type="ECO:0000256" key="6">
    <source>
        <dbReference type="ARBA" id="ARBA00022449"/>
    </source>
</evidence>
<feature type="transmembrane region" description="Helical" evidence="13">
    <location>
        <begin position="317"/>
        <end position="338"/>
    </location>
</feature>
<dbReference type="GO" id="GO:0042910">
    <property type="term" value="F:xenobiotic transmembrane transporter activity"/>
    <property type="evidence" value="ECO:0007669"/>
    <property type="project" value="InterPro"/>
</dbReference>
<comment type="subcellular location">
    <subcellularLocation>
        <location evidence="2">Cell membrane</location>
        <topology evidence="2">Multi-pass membrane protein</topology>
    </subcellularLocation>
</comment>
<feature type="transmembrane region" description="Helical" evidence="13">
    <location>
        <begin position="169"/>
        <end position="189"/>
    </location>
</feature>
<dbReference type="AlphaFoldDB" id="A0A8I0APE7"/>
<feature type="transmembrane region" description="Helical" evidence="13">
    <location>
        <begin position="353"/>
        <end position="374"/>
    </location>
</feature>
<dbReference type="GO" id="GO:0015297">
    <property type="term" value="F:antiporter activity"/>
    <property type="evidence" value="ECO:0007669"/>
    <property type="project" value="UniProtKB-KW"/>
</dbReference>
<evidence type="ECO:0000256" key="2">
    <source>
        <dbReference type="ARBA" id="ARBA00004651"/>
    </source>
</evidence>
<keyword evidence="11 13" id="KW-0472">Membrane</keyword>
<evidence type="ECO:0000256" key="5">
    <source>
        <dbReference type="ARBA" id="ARBA00022448"/>
    </source>
</evidence>
<feature type="transmembrane region" description="Helical" evidence="13">
    <location>
        <begin position="136"/>
        <end position="157"/>
    </location>
</feature>
<evidence type="ECO:0000256" key="4">
    <source>
        <dbReference type="ARBA" id="ARBA00020268"/>
    </source>
</evidence>
<comment type="function">
    <text evidence="1">Multidrug efflux pump.</text>
</comment>
<feature type="transmembrane region" description="Helical" evidence="13">
    <location>
        <begin position="17"/>
        <end position="41"/>
    </location>
</feature>
<dbReference type="Pfam" id="PF01554">
    <property type="entry name" value="MatE"/>
    <property type="match status" value="2"/>
</dbReference>
<dbReference type="InterPro" id="IPR048279">
    <property type="entry name" value="MdtK-like"/>
</dbReference>
<dbReference type="CDD" id="cd13138">
    <property type="entry name" value="MATE_yoeA_like"/>
    <property type="match status" value="1"/>
</dbReference>
<dbReference type="GO" id="GO:0006811">
    <property type="term" value="P:monoatomic ion transport"/>
    <property type="evidence" value="ECO:0007669"/>
    <property type="project" value="UniProtKB-KW"/>
</dbReference>
<keyword evidence="6" id="KW-0050">Antiport</keyword>
<sequence>MSTFEHDLTKGNIWKQLVWFAVPFFISNLIQSLYSLIDLIILGHFGGTNSISAANIGGQVLVILTNLAAGLSGGGTVMLGNYLGSKRKDKINGAISTLLITLTVMAAVFMVLLVILKQPLLRLLDTPEEAFSQAEQYLFICTLGLLFIYGYNALSAIMRGLGDSRTPMIFVMIACVINIILDLVLVAGFHLGAGGAATATVFAQGCSMLFCIIYLKHHDFMFDFKPSSFHFIKEEFHTLLRTGLPLSIQMVGTNFSFLILTTFINRAGGVAASAAAGIVNNFNGFAILPEAAISSAASAMIAQNMGKKDVKRSSKTMHCCLVLCIGVSLVVFTLMHIFPEQIFHLFGVKEDVLIYGLPYIFAFSFEYVGLPFIMSFNTVSTATGNGWITLVTNMVSAFIVRIPLAYVLAFLCELGVSGIAIAIPIATAVGAIISLLFYKAGIWEKHILL</sequence>
<feature type="transmembrane region" description="Helical" evidence="13">
    <location>
        <begin position="95"/>
        <end position="116"/>
    </location>
</feature>
<keyword evidence="10" id="KW-0406">Ion transport</keyword>
<evidence type="ECO:0000256" key="3">
    <source>
        <dbReference type="ARBA" id="ARBA00010199"/>
    </source>
</evidence>
<gene>
    <name evidence="14" type="ORF">H8S09_07345</name>
</gene>
<protein>
    <recommendedName>
        <fullName evidence="4">Probable multidrug resistance protein NorM</fullName>
    </recommendedName>
    <alternativeName>
        <fullName evidence="12">Multidrug-efflux transporter</fullName>
    </alternativeName>
</protein>
<keyword evidence="7" id="KW-1003">Cell membrane</keyword>
<dbReference type="NCBIfam" id="TIGR00797">
    <property type="entry name" value="matE"/>
    <property type="match status" value="1"/>
</dbReference>